<protein>
    <submittedName>
        <fullName evidence="1">Uncharacterized protein</fullName>
    </submittedName>
</protein>
<accession>A0A2P2KDV6</accession>
<proteinExistence type="predicted"/>
<sequence>MFVDTAIFHFLEVLVYILRRITWNYISFTVKLYI</sequence>
<dbReference type="EMBL" id="GGEC01023441">
    <property type="protein sequence ID" value="MBX03925.1"/>
    <property type="molecule type" value="Transcribed_RNA"/>
</dbReference>
<organism evidence="1">
    <name type="scientific">Rhizophora mucronata</name>
    <name type="common">Asiatic mangrove</name>
    <dbReference type="NCBI Taxonomy" id="61149"/>
    <lineage>
        <taxon>Eukaryota</taxon>
        <taxon>Viridiplantae</taxon>
        <taxon>Streptophyta</taxon>
        <taxon>Embryophyta</taxon>
        <taxon>Tracheophyta</taxon>
        <taxon>Spermatophyta</taxon>
        <taxon>Magnoliopsida</taxon>
        <taxon>eudicotyledons</taxon>
        <taxon>Gunneridae</taxon>
        <taxon>Pentapetalae</taxon>
        <taxon>rosids</taxon>
        <taxon>fabids</taxon>
        <taxon>Malpighiales</taxon>
        <taxon>Rhizophoraceae</taxon>
        <taxon>Rhizophora</taxon>
    </lineage>
</organism>
<dbReference type="AlphaFoldDB" id="A0A2P2KDV6"/>
<reference evidence="1" key="1">
    <citation type="submission" date="2018-02" db="EMBL/GenBank/DDBJ databases">
        <title>Rhizophora mucronata_Transcriptome.</title>
        <authorList>
            <person name="Meera S.P."/>
            <person name="Sreeshan A."/>
            <person name="Augustine A."/>
        </authorList>
    </citation>
    <scope>NUCLEOTIDE SEQUENCE</scope>
    <source>
        <tissue evidence="1">Leaf</tissue>
    </source>
</reference>
<name>A0A2P2KDV6_RHIMU</name>
<evidence type="ECO:0000313" key="1">
    <source>
        <dbReference type="EMBL" id="MBX03925.1"/>
    </source>
</evidence>